<comment type="similarity">
    <text evidence="2">Belongs to the eukaryotic/archaeal RNase P protein component 1 family.</text>
</comment>
<dbReference type="PANTHER" id="PTHR13348:SF0">
    <property type="entry name" value="RIBONUCLEASE P PROTEIN SUBUNIT P29"/>
    <property type="match status" value="1"/>
</dbReference>
<organism evidence="5 6">
    <name type="scientific">Aspergillus cristatus</name>
    <name type="common">Chinese Fuzhuan brick tea-fermentation fungus</name>
    <name type="synonym">Eurotium cristatum</name>
    <dbReference type="NCBI Taxonomy" id="573508"/>
    <lineage>
        <taxon>Eukaryota</taxon>
        <taxon>Fungi</taxon>
        <taxon>Dikarya</taxon>
        <taxon>Ascomycota</taxon>
        <taxon>Pezizomycotina</taxon>
        <taxon>Eurotiomycetes</taxon>
        <taxon>Eurotiomycetidae</taxon>
        <taxon>Eurotiales</taxon>
        <taxon>Aspergillaceae</taxon>
        <taxon>Aspergillus</taxon>
        <taxon>Aspergillus subgen. Aspergillus</taxon>
    </lineage>
</organism>
<comment type="subcellular location">
    <subcellularLocation>
        <location evidence="1">Nucleus</location>
    </subcellularLocation>
</comment>
<evidence type="ECO:0000256" key="3">
    <source>
        <dbReference type="PIRNR" id="PIRNR027081"/>
    </source>
</evidence>
<dbReference type="FunFam" id="2.30.30.210:FF:000005">
    <property type="entry name" value="Ribonuclease P protein subunit"/>
    <property type="match status" value="1"/>
</dbReference>
<dbReference type="EMBL" id="JXNT01000007">
    <property type="protein sequence ID" value="ODM17875.1"/>
    <property type="molecule type" value="Genomic_DNA"/>
</dbReference>
<dbReference type="InterPro" id="IPR023534">
    <property type="entry name" value="Rof/RNase_P-like"/>
</dbReference>
<dbReference type="InterPro" id="IPR016848">
    <property type="entry name" value="RNase_P/MRP_Rpp29-subunit"/>
</dbReference>
<dbReference type="GO" id="GO:0001682">
    <property type="term" value="P:tRNA 5'-leader removal"/>
    <property type="evidence" value="ECO:0007669"/>
    <property type="project" value="InterPro"/>
</dbReference>
<evidence type="ECO:0000313" key="5">
    <source>
        <dbReference type="EMBL" id="ODM17875.1"/>
    </source>
</evidence>
<dbReference type="Pfam" id="PF01868">
    <property type="entry name" value="RNase_P-MRP_p29"/>
    <property type="match status" value="1"/>
</dbReference>
<comment type="caution">
    <text evidence="5">The sequence shown here is derived from an EMBL/GenBank/DDBJ whole genome shotgun (WGS) entry which is preliminary data.</text>
</comment>
<dbReference type="GO" id="GO:0005634">
    <property type="term" value="C:nucleus"/>
    <property type="evidence" value="ECO:0007669"/>
    <property type="project" value="UniProtKB-SubCell"/>
</dbReference>
<dbReference type="GO" id="GO:0000172">
    <property type="term" value="C:ribonuclease MRP complex"/>
    <property type="evidence" value="ECO:0007669"/>
    <property type="project" value="InterPro"/>
</dbReference>
<protein>
    <recommendedName>
        <fullName evidence="3">Ribonuclease P protein subunit</fullName>
    </recommendedName>
</protein>
<dbReference type="AlphaFoldDB" id="A0A1E3BA92"/>
<dbReference type="Gene3D" id="2.30.30.210">
    <property type="entry name" value="Ribonuclease P/MRP, subunit p29"/>
    <property type="match status" value="1"/>
</dbReference>
<dbReference type="InterPro" id="IPR036980">
    <property type="entry name" value="RNase_P/MRP_Rpp29_sf"/>
</dbReference>
<dbReference type="PIRSF" id="PIRSF027081">
    <property type="entry name" value="RNase_P/MRP_p29_subunit"/>
    <property type="match status" value="1"/>
</dbReference>
<dbReference type="STRING" id="573508.A0A1E3BA92"/>
<evidence type="ECO:0000256" key="1">
    <source>
        <dbReference type="ARBA" id="ARBA00004123"/>
    </source>
</evidence>
<sequence>MTQPPPPKQHIAQTLLTRAHPPETAETLFTERIKQKPLYLRPTSPTASDNRTRRRHHRLRKKEYFLRKQRPKPLSAKEKRASGIYELGEGEAKYEVFRGLNALWVRYMQDVLDLRSDGSTGAGGGMVTALSHGSKLVSADFHGAEIEVVRSGCAGRVGMRGIVVRDTKFTFVVVTEKDEVKTIPKEQTIIRFRVPLPKPATDADADADADTEMREDEQKQSEAKELVFEIHGNQFQNRAVDRAHKKFKWRNVEYL</sequence>
<dbReference type="VEuPathDB" id="FungiDB:SI65_06663"/>
<evidence type="ECO:0000256" key="2">
    <source>
        <dbReference type="ARBA" id="ARBA00006181"/>
    </source>
</evidence>
<reference evidence="5 6" key="1">
    <citation type="journal article" date="2016" name="BMC Genomics">
        <title>Comparative genomic and transcriptomic analyses of the Fuzhuan brick tea-fermentation fungus Aspergillus cristatus.</title>
        <authorList>
            <person name="Ge Y."/>
            <person name="Wang Y."/>
            <person name="Liu Y."/>
            <person name="Tan Y."/>
            <person name="Ren X."/>
            <person name="Zhang X."/>
            <person name="Hyde K.D."/>
            <person name="Liu Y."/>
            <person name="Liu Z."/>
        </authorList>
    </citation>
    <scope>NUCLEOTIDE SEQUENCE [LARGE SCALE GENOMIC DNA]</scope>
    <source>
        <strain evidence="5 6">GZAAS20.1005</strain>
    </source>
</reference>
<dbReference type="OrthoDB" id="124041at2759"/>
<evidence type="ECO:0000313" key="6">
    <source>
        <dbReference type="Proteomes" id="UP000094569"/>
    </source>
</evidence>
<dbReference type="GO" id="GO:0033204">
    <property type="term" value="F:ribonuclease P RNA binding"/>
    <property type="evidence" value="ECO:0007669"/>
    <property type="project" value="InterPro"/>
</dbReference>
<keyword evidence="3" id="KW-0539">Nucleus</keyword>
<proteinExistence type="inferred from homology"/>
<keyword evidence="6" id="KW-1185">Reference proteome</keyword>
<feature type="compositionally biased region" description="Acidic residues" evidence="4">
    <location>
        <begin position="203"/>
        <end position="215"/>
    </location>
</feature>
<evidence type="ECO:0000256" key="4">
    <source>
        <dbReference type="SAM" id="MobiDB-lite"/>
    </source>
</evidence>
<keyword evidence="3" id="KW-0819">tRNA processing</keyword>
<name>A0A1E3BA92_ASPCR</name>
<feature type="region of interest" description="Disordered" evidence="4">
    <location>
        <begin position="200"/>
        <end position="223"/>
    </location>
</feature>
<dbReference type="SMART" id="SM00538">
    <property type="entry name" value="POP4"/>
    <property type="match status" value="1"/>
</dbReference>
<accession>A0A1E3BA92</accession>
<dbReference type="InterPro" id="IPR002730">
    <property type="entry name" value="Rpp29/RNP1"/>
</dbReference>
<dbReference type="GO" id="GO:0006364">
    <property type="term" value="P:rRNA processing"/>
    <property type="evidence" value="ECO:0007669"/>
    <property type="project" value="TreeGrafter"/>
</dbReference>
<dbReference type="Proteomes" id="UP000094569">
    <property type="component" value="Unassembled WGS sequence"/>
</dbReference>
<dbReference type="GO" id="GO:0030677">
    <property type="term" value="C:ribonuclease P complex"/>
    <property type="evidence" value="ECO:0007669"/>
    <property type="project" value="InterPro"/>
</dbReference>
<feature type="region of interest" description="Disordered" evidence="4">
    <location>
        <begin position="1"/>
        <end position="57"/>
    </location>
</feature>
<gene>
    <name evidence="5" type="ORF">SI65_06663</name>
</gene>
<dbReference type="SUPFAM" id="SSF101744">
    <property type="entry name" value="Rof/RNase P subunit-like"/>
    <property type="match status" value="1"/>
</dbReference>
<dbReference type="PANTHER" id="PTHR13348">
    <property type="entry name" value="RIBONUCLEASE P SUBUNIT P29"/>
    <property type="match status" value="1"/>
</dbReference>